<dbReference type="EMBL" id="JALJOR010000003">
    <property type="protein sequence ID" value="KAK9819685.1"/>
    <property type="molecule type" value="Genomic_DNA"/>
</dbReference>
<dbReference type="InterPro" id="IPR021325">
    <property type="entry name" value="CCB2/CCB4"/>
</dbReference>
<dbReference type="InterPro" id="IPR044705">
    <property type="entry name" value="CCB4"/>
</dbReference>
<evidence type="ECO:0008006" key="4">
    <source>
        <dbReference type="Google" id="ProtNLM"/>
    </source>
</evidence>
<evidence type="ECO:0000313" key="3">
    <source>
        <dbReference type="Proteomes" id="UP001489004"/>
    </source>
</evidence>
<dbReference type="PANTHER" id="PTHR34943:SF2">
    <property type="entry name" value="PROTEIN COFACTOR ASSEMBLY OF COMPLEX C SUBUNIT B CCB4, CHLOROPLASTIC"/>
    <property type="match status" value="1"/>
</dbReference>
<keyword evidence="3" id="KW-1185">Reference proteome</keyword>
<evidence type="ECO:0000313" key="2">
    <source>
        <dbReference type="EMBL" id="KAK9819685.1"/>
    </source>
</evidence>
<dbReference type="GO" id="GO:0010190">
    <property type="term" value="P:cytochrome b6f complex assembly"/>
    <property type="evidence" value="ECO:0007669"/>
    <property type="project" value="TreeGrafter"/>
</dbReference>
<keyword evidence="1" id="KW-0812">Transmembrane</keyword>
<organism evidence="2 3">
    <name type="scientific">[Myrmecia] bisecta</name>
    <dbReference type="NCBI Taxonomy" id="41462"/>
    <lineage>
        <taxon>Eukaryota</taxon>
        <taxon>Viridiplantae</taxon>
        <taxon>Chlorophyta</taxon>
        <taxon>core chlorophytes</taxon>
        <taxon>Trebouxiophyceae</taxon>
        <taxon>Trebouxiales</taxon>
        <taxon>Trebouxiaceae</taxon>
        <taxon>Myrmecia</taxon>
    </lineage>
</organism>
<keyword evidence="1" id="KW-1133">Transmembrane helix</keyword>
<name>A0AAW1QE59_9CHLO</name>
<dbReference type="PANTHER" id="PTHR34943">
    <property type="match status" value="1"/>
</dbReference>
<gene>
    <name evidence="2" type="ORF">WJX72_001075</name>
</gene>
<feature type="transmembrane region" description="Helical" evidence="1">
    <location>
        <begin position="75"/>
        <end position="94"/>
    </location>
</feature>
<sequence length="259" mass="27499">MGQSITRVAAAQSDKELQQVTPDEEYDIVARYESTLRALPLGIGALGIVGVLLNRTFSGIAPVVDATSSQSRADVLVIVMSAVLLLTGLSWLSLKSRPIEPVEPDGVIVSYIDESLPSSVAAELSWAWEALDACTRCVALVVIYQGRCILHQGFAARNASPADVKMGPICAKAIKSGTGNYLANLVFYPGRVEFVPYLPENIQGVVVQPIGEDGVLIAATDTQRGFSRLDQAWAATIADKLDQSLSSVASPTQPAEAQT</sequence>
<dbReference type="Pfam" id="PF11152">
    <property type="entry name" value="CCB2_CCB4"/>
    <property type="match status" value="1"/>
</dbReference>
<proteinExistence type="predicted"/>
<reference evidence="2 3" key="1">
    <citation type="journal article" date="2024" name="Nat. Commun.">
        <title>Phylogenomics reveals the evolutionary origins of lichenization in chlorophyte algae.</title>
        <authorList>
            <person name="Puginier C."/>
            <person name="Libourel C."/>
            <person name="Otte J."/>
            <person name="Skaloud P."/>
            <person name="Haon M."/>
            <person name="Grisel S."/>
            <person name="Petersen M."/>
            <person name="Berrin J.G."/>
            <person name="Delaux P.M."/>
            <person name="Dal Grande F."/>
            <person name="Keller J."/>
        </authorList>
    </citation>
    <scope>NUCLEOTIDE SEQUENCE [LARGE SCALE GENOMIC DNA]</scope>
    <source>
        <strain evidence="2 3">SAG 2043</strain>
    </source>
</reference>
<evidence type="ECO:0000256" key="1">
    <source>
        <dbReference type="SAM" id="Phobius"/>
    </source>
</evidence>
<dbReference type="AlphaFoldDB" id="A0AAW1QE59"/>
<accession>A0AAW1QE59</accession>
<keyword evidence="1" id="KW-0472">Membrane</keyword>
<comment type="caution">
    <text evidence="2">The sequence shown here is derived from an EMBL/GenBank/DDBJ whole genome shotgun (WGS) entry which is preliminary data.</text>
</comment>
<feature type="transmembrane region" description="Helical" evidence="1">
    <location>
        <begin position="36"/>
        <end position="54"/>
    </location>
</feature>
<protein>
    <recommendedName>
        <fullName evidence="4">Cofactor assembly of complex C subunit B</fullName>
    </recommendedName>
</protein>
<dbReference type="GO" id="GO:0009507">
    <property type="term" value="C:chloroplast"/>
    <property type="evidence" value="ECO:0007669"/>
    <property type="project" value="TreeGrafter"/>
</dbReference>
<dbReference type="Proteomes" id="UP001489004">
    <property type="component" value="Unassembled WGS sequence"/>
</dbReference>